<evidence type="ECO:0000313" key="3">
    <source>
        <dbReference type="Proteomes" id="UP000248148"/>
    </source>
</evidence>
<gene>
    <name evidence="2" type="ORF">BJ122_102262</name>
</gene>
<dbReference type="AlphaFoldDB" id="A0A318TJZ2"/>
<dbReference type="InterPro" id="IPR006531">
    <property type="entry name" value="Gp5/Vgr_OB"/>
</dbReference>
<comment type="caution">
    <text evidence="2">The sequence shown here is derived from an EMBL/GenBank/DDBJ whole genome shotgun (WGS) entry which is preliminary data.</text>
</comment>
<dbReference type="EMBL" id="QJTI01000002">
    <property type="protein sequence ID" value="PYF05036.1"/>
    <property type="molecule type" value="Genomic_DNA"/>
</dbReference>
<organism evidence="2 3">
    <name type="scientific">Rhodopseudomonas faecalis</name>
    <dbReference type="NCBI Taxonomy" id="99655"/>
    <lineage>
        <taxon>Bacteria</taxon>
        <taxon>Pseudomonadati</taxon>
        <taxon>Pseudomonadota</taxon>
        <taxon>Alphaproteobacteria</taxon>
        <taxon>Hyphomicrobiales</taxon>
        <taxon>Nitrobacteraceae</taxon>
        <taxon>Rhodopseudomonas</taxon>
    </lineage>
</organism>
<evidence type="ECO:0000313" key="2">
    <source>
        <dbReference type="EMBL" id="PYF05036.1"/>
    </source>
</evidence>
<protein>
    <submittedName>
        <fullName evidence="2">Type VI secretion system (T6SS) baseplate-like injector VgrG</fullName>
    </submittedName>
</protein>
<dbReference type="Pfam" id="PF04717">
    <property type="entry name" value="Phage_base_V"/>
    <property type="match status" value="1"/>
</dbReference>
<proteinExistence type="predicted"/>
<sequence>MIPAEVLELMTRVAEIERKLDGMFRHGRVAARKYDDDAKRWHVRLRVGGTDAEPMLGPWVPYSQVAFGNGALNVHYVPQVGAQMTMLSPAGDPQQAVAIPLTWWSDHPAPSKDPGAVVATFGKVQLTVKDGVVEIAVGQIKLRVTGDRVETIGATFLGLDSAGEGAPRAKVDPDQPAKQVFAKV</sequence>
<accession>A0A318TJZ2</accession>
<dbReference type="Gene3D" id="2.40.50.230">
    <property type="entry name" value="Gp5 N-terminal domain"/>
    <property type="match status" value="1"/>
</dbReference>
<keyword evidence="3" id="KW-1185">Reference proteome</keyword>
<dbReference type="Proteomes" id="UP000248148">
    <property type="component" value="Unassembled WGS sequence"/>
</dbReference>
<dbReference type="InterPro" id="IPR037026">
    <property type="entry name" value="Vgr_OB-fold_dom_sf"/>
</dbReference>
<dbReference type="OrthoDB" id="7852340at2"/>
<name>A0A318TJZ2_9BRAD</name>
<feature type="domain" description="Gp5/Type VI secretion system Vgr protein OB-fold" evidence="1">
    <location>
        <begin position="26"/>
        <end position="103"/>
    </location>
</feature>
<evidence type="ECO:0000259" key="1">
    <source>
        <dbReference type="Pfam" id="PF04717"/>
    </source>
</evidence>
<reference evidence="2 3" key="1">
    <citation type="submission" date="2018-06" db="EMBL/GenBank/DDBJ databases">
        <title>Genomic Encyclopedia of Archaeal and Bacterial Type Strains, Phase II (KMG-II): from individual species to whole genera.</title>
        <authorList>
            <person name="Goeker M."/>
        </authorList>
    </citation>
    <scope>NUCLEOTIDE SEQUENCE [LARGE SCALE GENOMIC DNA]</scope>
    <source>
        <strain evidence="2 3">JCM 11668</strain>
    </source>
</reference>